<feature type="region of interest" description="Disordered" evidence="1">
    <location>
        <begin position="148"/>
        <end position="209"/>
    </location>
</feature>
<evidence type="ECO:0000313" key="3">
    <source>
        <dbReference type="Proteomes" id="UP000325902"/>
    </source>
</evidence>
<evidence type="ECO:0000256" key="1">
    <source>
        <dbReference type="SAM" id="MobiDB-lite"/>
    </source>
</evidence>
<sequence length="231" mass="26381">MPRAAAACKVCPIRHKCYGDNDIGSSSKADSIGGAGEIKATDTTTSAPLVRKTNWDPLYTPDMCLECARVCLIALKWEYEDVWRAIGQLSHIMSASALDARSALRLTREMHKKSRLQRKNMADLSVLKRKLAMEIRVVTCRVMNADMAEEKRKEEEREEEKHRRSKAYYDTSGWHEYPEDQNQEDQRDRKSNVEGSKYQPSRRHGWTANPSTYITPIVILTNEMGESRTLG</sequence>
<name>A0A5N5CTA5_9PEZI</name>
<dbReference type="AlphaFoldDB" id="A0A5N5CTA5"/>
<evidence type="ECO:0000313" key="2">
    <source>
        <dbReference type="EMBL" id="KAB2568575.1"/>
    </source>
</evidence>
<dbReference type="OrthoDB" id="10676805at2759"/>
<reference evidence="2 3" key="1">
    <citation type="journal article" date="2019" name="Sci. Rep.">
        <title>A multi-omics analysis of the grapevine pathogen Lasiodiplodia theobromae reveals that temperature affects the expression of virulence- and pathogenicity-related genes.</title>
        <authorList>
            <person name="Felix C."/>
            <person name="Meneses R."/>
            <person name="Goncalves M.F.M."/>
            <person name="Tilleman L."/>
            <person name="Duarte A.S."/>
            <person name="Jorrin-Novo J.V."/>
            <person name="Van de Peer Y."/>
            <person name="Deforce D."/>
            <person name="Van Nieuwerburgh F."/>
            <person name="Esteves A.C."/>
            <person name="Alves A."/>
        </authorList>
    </citation>
    <scope>NUCLEOTIDE SEQUENCE [LARGE SCALE GENOMIC DNA]</scope>
    <source>
        <strain evidence="2 3">LA-SOL3</strain>
    </source>
</reference>
<feature type="compositionally biased region" description="Basic and acidic residues" evidence="1">
    <location>
        <begin position="148"/>
        <end position="162"/>
    </location>
</feature>
<gene>
    <name evidence="2" type="ORF">DBV05_g12746</name>
</gene>
<proteinExistence type="predicted"/>
<keyword evidence="3" id="KW-1185">Reference proteome</keyword>
<accession>A0A5N5CTA5</accession>
<protein>
    <submittedName>
        <fullName evidence="2">Uncharacterized protein</fullName>
    </submittedName>
</protein>
<dbReference type="Proteomes" id="UP000325902">
    <property type="component" value="Unassembled WGS sequence"/>
</dbReference>
<dbReference type="EMBL" id="VCHE01000353">
    <property type="protein sequence ID" value="KAB2568575.1"/>
    <property type="molecule type" value="Genomic_DNA"/>
</dbReference>
<comment type="caution">
    <text evidence="2">The sequence shown here is derived from an EMBL/GenBank/DDBJ whole genome shotgun (WGS) entry which is preliminary data.</text>
</comment>
<organism evidence="2 3">
    <name type="scientific">Lasiodiplodia theobromae</name>
    <dbReference type="NCBI Taxonomy" id="45133"/>
    <lineage>
        <taxon>Eukaryota</taxon>
        <taxon>Fungi</taxon>
        <taxon>Dikarya</taxon>
        <taxon>Ascomycota</taxon>
        <taxon>Pezizomycotina</taxon>
        <taxon>Dothideomycetes</taxon>
        <taxon>Dothideomycetes incertae sedis</taxon>
        <taxon>Botryosphaeriales</taxon>
        <taxon>Botryosphaeriaceae</taxon>
        <taxon>Lasiodiplodia</taxon>
    </lineage>
</organism>